<reference evidence="1 2" key="1">
    <citation type="submission" date="2019-04" db="EMBL/GenBank/DDBJ databases">
        <title>Draft genome of the big-headed turtle Platysternon megacephalum.</title>
        <authorList>
            <person name="Gong S."/>
        </authorList>
    </citation>
    <scope>NUCLEOTIDE SEQUENCE [LARGE SCALE GENOMIC DNA]</scope>
    <source>
        <strain evidence="1">DO16091913</strain>
        <tissue evidence="1">Muscle</tissue>
    </source>
</reference>
<dbReference type="GO" id="GO:0016301">
    <property type="term" value="F:kinase activity"/>
    <property type="evidence" value="ECO:0007669"/>
    <property type="project" value="UniProtKB-KW"/>
</dbReference>
<evidence type="ECO:0000313" key="1">
    <source>
        <dbReference type="EMBL" id="TFK11534.1"/>
    </source>
</evidence>
<comment type="caution">
    <text evidence="1">The sequence shown here is derived from an EMBL/GenBank/DDBJ whole genome shotgun (WGS) entry which is preliminary data.</text>
</comment>
<keyword evidence="1" id="KW-0418">Kinase</keyword>
<evidence type="ECO:0000313" key="2">
    <source>
        <dbReference type="Proteomes" id="UP000297703"/>
    </source>
</evidence>
<proteinExistence type="predicted"/>
<name>A0A4D9F0T0_9SAUR</name>
<keyword evidence="2" id="KW-1185">Reference proteome</keyword>
<dbReference type="AlphaFoldDB" id="A0A4D9F0T0"/>
<reference evidence="1 2" key="2">
    <citation type="submission" date="2019-04" db="EMBL/GenBank/DDBJ databases">
        <title>The genome sequence of big-headed turtle.</title>
        <authorList>
            <person name="Gong S."/>
        </authorList>
    </citation>
    <scope>NUCLEOTIDE SEQUENCE [LARGE SCALE GENOMIC DNA]</scope>
    <source>
        <strain evidence="1">DO16091913</strain>
        <tissue evidence="1">Muscle</tissue>
    </source>
</reference>
<protein>
    <submittedName>
        <fullName evidence="1">Serine/threonine-protein kinase 32A</fullName>
    </submittedName>
</protein>
<sequence>MVTEAEHSPAPGQCGSMFLTCLFWAVTNRHRSSPKSIDLFSVISQIFVYQIIQFTIFQLSSLISLLKDSCYDKINAYSLLATTAPPHLRGKNRSTVTSCTKVLTRLQ</sequence>
<gene>
    <name evidence="1" type="ORF">DR999_PMT05264</name>
</gene>
<keyword evidence="1" id="KW-0808">Transferase</keyword>
<accession>A0A4D9F0T0</accession>
<dbReference type="Proteomes" id="UP000297703">
    <property type="component" value="Unassembled WGS sequence"/>
</dbReference>
<organism evidence="1 2">
    <name type="scientific">Platysternon megacephalum</name>
    <name type="common">big-headed turtle</name>
    <dbReference type="NCBI Taxonomy" id="55544"/>
    <lineage>
        <taxon>Eukaryota</taxon>
        <taxon>Metazoa</taxon>
        <taxon>Chordata</taxon>
        <taxon>Craniata</taxon>
        <taxon>Vertebrata</taxon>
        <taxon>Euteleostomi</taxon>
        <taxon>Archelosauria</taxon>
        <taxon>Testudinata</taxon>
        <taxon>Testudines</taxon>
        <taxon>Cryptodira</taxon>
        <taxon>Durocryptodira</taxon>
        <taxon>Testudinoidea</taxon>
        <taxon>Platysternidae</taxon>
        <taxon>Platysternon</taxon>
    </lineage>
</organism>
<dbReference type="EMBL" id="QXTE01000031">
    <property type="protein sequence ID" value="TFK11534.1"/>
    <property type="molecule type" value="Genomic_DNA"/>
</dbReference>